<dbReference type="InterPro" id="IPR007892">
    <property type="entry name" value="CHASE4"/>
</dbReference>
<dbReference type="SMART" id="SM00267">
    <property type="entry name" value="GGDEF"/>
    <property type="match status" value="1"/>
</dbReference>
<dbReference type="GO" id="GO:0052621">
    <property type="term" value="F:diguanylate cyclase activity"/>
    <property type="evidence" value="ECO:0007669"/>
    <property type="project" value="UniProtKB-EC"/>
</dbReference>
<keyword evidence="7" id="KW-0808">Transferase</keyword>
<evidence type="ECO:0000256" key="4">
    <source>
        <dbReference type="SAM" id="Phobius"/>
    </source>
</evidence>
<dbReference type="GO" id="GO:0007165">
    <property type="term" value="P:signal transduction"/>
    <property type="evidence" value="ECO:0007669"/>
    <property type="project" value="InterPro"/>
</dbReference>
<keyword evidence="7" id="KW-0548">Nucleotidyltransferase</keyword>
<proteinExistence type="predicted"/>
<keyword evidence="4" id="KW-0812">Transmembrane</keyword>
<sequence>MTLKRFSLLLLSSLLMSIACLVMAIYYFFYLPGINAEVVDQQQQEYVLLKAAFSASAKSLTTLSYDYAVWDSLVEFVVQPSDEFIENNLFANAFEVANVDAVFIHNVDKQLVWQYLDESIHDRSSALTEFIEGKTATKATSLLPAAADISAQKASTRHGYYVIAEQLFYITNTTILPSKGHGVIAGSITMAKLVDKEMIDEITGYSMVHFSIDKMINTPADAQPMNDFFSPDQLKVVNSSHSWVLRNDFDDQTMVITVLHRKASSPKLDAVSIILLLLIASLIVSLSMMMLSRLLILPLIHFNNSINDSSNENLMAKVPSQHFIDEIDNVSNSFNQLLMRFAEQQNYLETLTVQDALTEITNRRGLEAFADNVMANWHQQATGFSVMMIDIDHFKLYNDRHDHLAGDKALVDVACCLMETMVPYNALVARYGGEEFCVIVQDGKVESISNVAEQLRSAVESLHIKHDVDGTLWLTVSIGGVVVPKLFEHAEQYLFHDVLKQADKQLYIAKKTGRNKVVLSVFQ</sequence>
<dbReference type="EMBL" id="JAMTCD010000037">
    <property type="protein sequence ID" value="MCT7943597.1"/>
    <property type="molecule type" value="Genomic_DNA"/>
</dbReference>
<name>A0A9X2WQB6_9GAMM</name>
<accession>A0A9X2WQB6</accession>
<dbReference type="NCBIfam" id="TIGR00254">
    <property type="entry name" value="GGDEF"/>
    <property type="match status" value="1"/>
</dbReference>
<dbReference type="InterPro" id="IPR043128">
    <property type="entry name" value="Rev_trsase/Diguanyl_cyclase"/>
</dbReference>
<dbReference type="PANTHER" id="PTHR45138:SF9">
    <property type="entry name" value="DIGUANYLATE CYCLASE DGCM-RELATED"/>
    <property type="match status" value="1"/>
</dbReference>
<evidence type="ECO:0000259" key="5">
    <source>
        <dbReference type="PROSITE" id="PS50885"/>
    </source>
</evidence>
<dbReference type="Pfam" id="PF00990">
    <property type="entry name" value="GGDEF"/>
    <property type="match status" value="1"/>
</dbReference>
<feature type="transmembrane region" description="Helical" evidence="4">
    <location>
        <begin position="270"/>
        <end position="291"/>
    </location>
</feature>
<gene>
    <name evidence="7" type="ORF">NE535_17725</name>
</gene>
<dbReference type="PROSITE" id="PS51257">
    <property type="entry name" value="PROKAR_LIPOPROTEIN"/>
    <property type="match status" value="1"/>
</dbReference>
<keyword evidence="4" id="KW-0472">Membrane</keyword>
<evidence type="ECO:0000256" key="2">
    <source>
        <dbReference type="ARBA" id="ARBA00012528"/>
    </source>
</evidence>
<dbReference type="Pfam" id="PF05228">
    <property type="entry name" value="CHASE4"/>
    <property type="match status" value="1"/>
</dbReference>
<dbReference type="InterPro" id="IPR000160">
    <property type="entry name" value="GGDEF_dom"/>
</dbReference>
<comment type="caution">
    <text evidence="7">The sequence shown here is derived from an EMBL/GenBank/DDBJ whole genome shotgun (WGS) entry which is preliminary data.</text>
</comment>
<dbReference type="InterPro" id="IPR029787">
    <property type="entry name" value="Nucleotide_cyclase"/>
</dbReference>
<comment type="catalytic activity">
    <reaction evidence="3">
        <text>2 GTP = 3',3'-c-di-GMP + 2 diphosphate</text>
        <dbReference type="Rhea" id="RHEA:24898"/>
        <dbReference type="ChEBI" id="CHEBI:33019"/>
        <dbReference type="ChEBI" id="CHEBI:37565"/>
        <dbReference type="ChEBI" id="CHEBI:58805"/>
        <dbReference type="EC" id="2.7.7.65"/>
    </reaction>
</comment>
<organism evidence="7 8">
    <name type="scientific">Shewanella holmiensis</name>
    <dbReference type="NCBI Taxonomy" id="2952222"/>
    <lineage>
        <taxon>Bacteria</taxon>
        <taxon>Pseudomonadati</taxon>
        <taxon>Pseudomonadota</taxon>
        <taxon>Gammaproteobacteria</taxon>
        <taxon>Alteromonadales</taxon>
        <taxon>Shewanellaceae</taxon>
        <taxon>Shewanella</taxon>
    </lineage>
</organism>
<evidence type="ECO:0000313" key="7">
    <source>
        <dbReference type="EMBL" id="MCT7943597.1"/>
    </source>
</evidence>
<feature type="domain" description="GGDEF" evidence="6">
    <location>
        <begin position="382"/>
        <end position="522"/>
    </location>
</feature>
<evidence type="ECO:0000256" key="3">
    <source>
        <dbReference type="ARBA" id="ARBA00034247"/>
    </source>
</evidence>
<dbReference type="GO" id="GO:0005886">
    <property type="term" value="C:plasma membrane"/>
    <property type="evidence" value="ECO:0007669"/>
    <property type="project" value="TreeGrafter"/>
</dbReference>
<dbReference type="CDD" id="cd01949">
    <property type="entry name" value="GGDEF"/>
    <property type="match status" value="1"/>
</dbReference>
<dbReference type="Gene3D" id="6.10.340.10">
    <property type="match status" value="1"/>
</dbReference>
<dbReference type="PROSITE" id="PS50885">
    <property type="entry name" value="HAMP"/>
    <property type="match status" value="1"/>
</dbReference>
<dbReference type="PANTHER" id="PTHR45138">
    <property type="entry name" value="REGULATORY COMPONENTS OF SENSORY TRANSDUCTION SYSTEM"/>
    <property type="match status" value="1"/>
</dbReference>
<dbReference type="RefSeq" id="WP_261299916.1">
    <property type="nucleotide sequence ID" value="NZ_JAMTCD010000037.1"/>
</dbReference>
<dbReference type="InterPro" id="IPR003660">
    <property type="entry name" value="HAMP_dom"/>
</dbReference>
<protein>
    <recommendedName>
        <fullName evidence="2">diguanylate cyclase</fullName>
        <ecNumber evidence="2">2.7.7.65</ecNumber>
    </recommendedName>
</protein>
<keyword evidence="8" id="KW-1185">Reference proteome</keyword>
<dbReference type="AlphaFoldDB" id="A0A9X2WQB6"/>
<dbReference type="PROSITE" id="PS50887">
    <property type="entry name" value="GGDEF"/>
    <property type="match status" value="1"/>
</dbReference>
<evidence type="ECO:0000313" key="8">
    <source>
        <dbReference type="Proteomes" id="UP001155546"/>
    </source>
</evidence>
<evidence type="ECO:0000259" key="6">
    <source>
        <dbReference type="PROSITE" id="PS50887"/>
    </source>
</evidence>
<dbReference type="SUPFAM" id="SSF55073">
    <property type="entry name" value="Nucleotide cyclase"/>
    <property type="match status" value="1"/>
</dbReference>
<evidence type="ECO:0000256" key="1">
    <source>
        <dbReference type="ARBA" id="ARBA00001946"/>
    </source>
</evidence>
<reference evidence="7" key="1">
    <citation type="journal article" date="2023" name="Int. J. Syst. Evol. Microbiol.">
        <title>&lt;i&gt;Shewanella septentrionalis&lt;/i&gt; sp. nov. and &lt;i&gt;Shewanella holmiensis&lt;/i&gt; sp. nov., isolated from Baltic Sea water and sediments.</title>
        <authorList>
            <person name="Martin-Rodriguez A.J."/>
            <person name="Thorell K."/>
            <person name="Joffre E."/>
            <person name="Jensie-Markopoulos S."/>
            <person name="Moore E.R.B."/>
            <person name="Sjoling A."/>
        </authorList>
    </citation>
    <scope>NUCLEOTIDE SEQUENCE</scope>
    <source>
        <strain evidence="7">SP1S2-7</strain>
    </source>
</reference>
<dbReference type="Proteomes" id="UP001155546">
    <property type="component" value="Unassembled WGS sequence"/>
</dbReference>
<keyword evidence="4" id="KW-1133">Transmembrane helix</keyword>
<dbReference type="FunFam" id="3.30.70.270:FF:000001">
    <property type="entry name" value="Diguanylate cyclase domain protein"/>
    <property type="match status" value="1"/>
</dbReference>
<dbReference type="GO" id="GO:1902201">
    <property type="term" value="P:negative regulation of bacterial-type flagellum-dependent cell motility"/>
    <property type="evidence" value="ECO:0007669"/>
    <property type="project" value="TreeGrafter"/>
</dbReference>
<dbReference type="Gene3D" id="3.30.70.270">
    <property type="match status" value="1"/>
</dbReference>
<dbReference type="EC" id="2.7.7.65" evidence="2"/>
<dbReference type="GO" id="GO:0043709">
    <property type="term" value="P:cell adhesion involved in single-species biofilm formation"/>
    <property type="evidence" value="ECO:0007669"/>
    <property type="project" value="TreeGrafter"/>
</dbReference>
<feature type="domain" description="HAMP" evidence="5">
    <location>
        <begin position="293"/>
        <end position="346"/>
    </location>
</feature>
<dbReference type="InterPro" id="IPR050469">
    <property type="entry name" value="Diguanylate_Cyclase"/>
</dbReference>
<comment type="cofactor">
    <cofactor evidence="1">
        <name>Mg(2+)</name>
        <dbReference type="ChEBI" id="CHEBI:18420"/>
    </cofactor>
</comment>